<evidence type="ECO:0000313" key="1">
    <source>
        <dbReference type="EMBL" id="MEQ2291807.1"/>
    </source>
</evidence>
<keyword evidence="2" id="KW-1185">Reference proteome</keyword>
<comment type="caution">
    <text evidence="1">The sequence shown here is derived from an EMBL/GenBank/DDBJ whole genome shotgun (WGS) entry which is preliminary data.</text>
</comment>
<name>A0ABV0YDB8_9TELE</name>
<proteinExistence type="predicted"/>
<protein>
    <submittedName>
        <fullName evidence="1">Uncharacterized protein</fullName>
    </submittedName>
</protein>
<organism evidence="1 2">
    <name type="scientific">Ameca splendens</name>
    <dbReference type="NCBI Taxonomy" id="208324"/>
    <lineage>
        <taxon>Eukaryota</taxon>
        <taxon>Metazoa</taxon>
        <taxon>Chordata</taxon>
        <taxon>Craniata</taxon>
        <taxon>Vertebrata</taxon>
        <taxon>Euteleostomi</taxon>
        <taxon>Actinopterygii</taxon>
        <taxon>Neopterygii</taxon>
        <taxon>Teleostei</taxon>
        <taxon>Neoteleostei</taxon>
        <taxon>Acanthomorphata</taxon>
        <taxon>Ovalentaria</taxon>
        <taxon>Atherinomorphae</taxon>
        <taxon>Cyprinodontiformes</taxon>
        <taxon>Goodeidae</taxon>
        <taxon>Ameca</taxon>
    </lineage>
</organism>
<dbReference type="EMBL" id="JAHRIP010029442">
    <property type="protein sequence ID" value="MEQ2291807.1"/>
    <property type="molecule type" value="Genomic_DNA"/>
</dbReference>
<evidence type="ECO:0000313" key="2">
    <source>
        <dbReference type="Proteomes" id="UP001469553"/>
    </source>
</evidence>
<sequence>MLLYTFPPVPRLLVRLQEEQLSVILIVSERTGAPRFSDLQQLLSGRHGSCRGGRICSSKREGNQELPRDRPASLGLSAEWECLGKLDPLCEVVHIIYGERAASTTVS</sequence>
<dbReference type="Proteomes" id="UP001469553">
    <property type="component" value="Unassembled WGS sequence"/>
</dbReference>
<accession>A0ABV0YDB8</accession>
<gene>
    <name evidence="1" type="ORF">AMECASPLE_016726</name>
</gene>
<reference evidence="1 2" key="1">
    <citation type="submission" date="2021-06" db="EMBL/GenBank/DDBJ databases">
        <authorList>
            <person name="Palmer J.M."/>
        </authorList>
    </citation>
    <scope>NUCLEOTIDE SEQUENCE [LARGE SCALE GENOMIC DNA]</scope>
    <source>
        <strain evidence="1 2">AS_MEX2019</strain>
        <tissue evidence="1">Muscle</tissue>
    </source>
</reference>